<comment type="caution">
    <text evidence="1">The sequence shown here is derived from an EMBL/GenBank/DDBJ whole genome shotgun (WGS) entry which is preliminary data.</text>
</comment>
<evidence type="ECO:0000313" key="2">
    <source>
        <dbReference type="Proteomes" id="UP001054945"/>
    </source>
</evidence>
<accession>A0AAV4XCY5</accession>
<protein>
    <submittedName>
        <fullName evidence="1">Uncharacterized protein</fullName>
    </submittedName>
</protein>
<gene>
    <name evidence="1" type="ORF">CEXT_803761</name>
</gene>
<name>A0AAV4XCY5_CAEEX</name>
<organism evidence="1 2">
    <name type="scientific">Caerostris extrusa</name>
    <name type="common">Bark spider</name>
    <name type="synonym">Caerostris bankana</name>
    <dbReference type="NCBI Taxonomy" id="172846"/>
    <lineage>
        <taxon>Eukaryota</taxon>
        <taxon>Metazoa</taxon>
        <taxon>Ecdysozoa</taxon>
        <taxon>Arthropoda</taxon>
        <taxon>Chelicerata</taxon>
        <taxon>Arachnida</taxon>
        <taxon>Araneae</taxon>
        <taxon>Araneomorphae</taxon>
        <taxon>Entelegynae</taxon>
        <taxon>Araneoidea</taxon>
        <taxon>Araneidae</taxon>
        <taxon>Caerostris</taxon>
    </lineage>
</organism>
<dbReference type="AlphaFoldDB" id="A0AAV4XCY5"/>
<evidence type="ECO:0000313" key="1">
    <source>
        <dbReference type="EMBL" id="GIY92563.1"/>
    </source>
</evidence>
<reference evidence="1 2" key="1">
    <citation type="submission" date="2021-06" db="EMBL/GenBank/DDBJ databases">
        <title>Caerostris extrusa draft genome.</title>
        <authorList>
            <person name="Kono N."/>
            <person name="Arakawa K."/>
        </authorList>
    </citation>
    <scope>NUCLEOTIDE SEQUENCE [LARGE SCALE GENOMIC DNA]</scope>
</reference>
<proteinExistence type="predicted"/>
<dbReference type="EMBL" id="BPLR01000163">
    <property type="protein sequence ID" value="GIY92563.1"/>
    <property type="molecule type" value="Genomic_DNA"/>
</dbReference>
<keyword evidence="2" id="KW-1185">Reference proteome</keyword>
<sequence>MLPRLPWRRSDERTLLRMERMGAGGRKGMNADRHPHTLPFYSGIRMDQGTEGGRENCHLETMEYEERGSECLDTTSPPLYFKCGREMRDGKPLHGGCILHN</sequence>
<dbReference type="Proteomes" id="UP001054945">
    <property type="component" value="Unassembled WGS sequence"/>
</dbReference>